<sequence length="279" mass="32256">MVLYNEILLNIVTTITNIIVIAIIASLSFYLLKKRAKSNRQIKKLKSRTIYISVIIFFLALIKIWIGGIGHLLTMLSLVAAGLVIVNKETVMNFVGWIIINWRSLFSEGDYIQIQNYHGYITEIKLFYFRMYETIEHGDKKTTGKLLKLPNALVITSPISTFTSDDSVILHKIPFLISTDKNILEIAEKANTLIKEIIIDKYHFNKDFSKSSVINKSKLKHCEIHDFRPDIEIKTLIDKENTLNIQANFYCYINDKKDIEQLYIKELLKEIKLIHASSL</sequence>
<dbReference type="GO" id="GO:0016020">
    <property type="term" value="C:membrane"/>
    <property type="evidence" value="ECO:0007669"/>
    <property type="project" value="UniProtKB-SubCell"/>
</dbReference>
<reference evidence="7 8" key="1">
    <citation type="journal article" date="2016" name="Appl. Environ. Microbiol.">
        <title>Whole genome relationships among Francisella bacteria of diverse origin define new species and provide specific regions for detection.</title>
        <authorList>
            <person name="Challacombe J.F."/>
            <person name="Petersen J.M."/>
            <person name="Gallegos-Graves V."/>
            <person name="Hodge D."/>
            <person name="Pillai S."/>
            <person name="Kuske C.R."/>
        </authorList>
    </citation>
    <scope>NUCLEOTIDE SEQUENCE [LARGE SCALE GENOMIC DNA]</scope>
    <source>
        <strain evidence="8">TX07-7310</strain>
    </source>
</reference>
<dbReference type="KEGG" id="frx:F7310_04285"/>
<protein>
    <submittedName>
        <fullName evidence="7">Mechanosensitive ion channel protein MscS</fullName>
    </submittedName>
</protein>
<evidence type="ECO:0000259" key="6">
    <source>
        <dbReference type="Pfam" id="PF00924"/>
    </source>
</evidence>
<dbReference type="SUPFAM" id="SSF50182">
    <property type="entry name" value="Sm-like ribonucleoproteins"/>
    <property type="match status" value="1"/>
</dbReference>
<evidence type="ECO:0000313" key="7">
    <source>
        <dbReference type="EMBL" id="API86625.1"/>
    </source>
</evidence>
<feature type="transmembrane region" description="Helical" evidence="5">
    <location>
        <begin position="7"/>
        <end position="30"/>
    </location>
</feature>
<keyword evidence="8" id="KW-1185">Reference proteome</keyword>
<evidence type="ECO:0000256" key="3">
    <source>
        <dbReference type="ARBA" id="ARBA00022989"/>
    </source>
</evidence>
<evidence type="ECO:0000313" key="8">
    <source>
        <dbReference type="Proteomes" id="UP000184222"/>
    </source>
</evidence>
<dbReference type="Pfam" id="PF00924">
    <property type="entry name" value="MS_channel_2nd"/>
    <property type="match status" value="1"/>
</dbReference>
<feature type="transmembrane region" description="Helical" evidence="5">
    <location>
        <begin position="50"/>
        <end position="73"/>
    </location>
</feature>
<keyword evidence="3 5" id="KW-1133">Transmembrane helix</keyword>
<dbReference type="AlphaFoldDB" id="A0A1L4BS19"/>
<dbReference type="RefSeq" id="WP_072712046.1">
    <property type="nucleotide sequence ID" value="NZ_CP016796.1"/>
</dbReference>
<evidence type="ECO:0000256" key="5">
    <source>
        <dbReference type="SAM" id="Phobius"/>
    </source>
</evidence>
<comment type="subcellular location">
    <subcellularLocation>
        <location evidence="1">Membrane</location>
    </subcellularLocation>
</comment>
<dbReference type="GO" id="GO:0008381">
    <property type="term" value="F:mechanosensitive monoatomic ion channel activity"/>
    <property type="evidence" value="ECO:0007669"/>
    <property type="project" value="UniProtKB-ARBA"/>
</dbReference>
<dbReference type="PANTHER" id="PTHR30566">
    <property type="entry name" value="YNAI-RELATED MECHANOSENSITIVE ION CHANNEL"/>
    <property type="match status" value="1"/>
</dbReference>
<organism evidence="7 8">
    <name type="scientific">Francisella uliginis</name>
    <dbReference type="NCBI Taxonomy" id="573570"/>
    <lineage>
        <taxon>Bacteria</taxon>
        <taxon>Pseudomonadati</taxon>
        <taxon>Pseudomonadota</taxon>
        <taxon>Gammaproteobacteria</taxon>
        <taxon>Thiotrichales</taxon>
        <taxon>Francisellaceae</taxon>
        <taxon>Francisella</taxon>
    </lineage>
</organism>
<dbReference type="PANTHER" id="PTHR30566:SF5">
    <property type="entry name" value="MECHANOSENSITIVE ION CHANNEL PROTEIN 1, MITOCHONDRIAL-RELATED"/>
    <property type="match status" value="1"/>
</dbReference>
<keyword evidence="2 5" id="KW-0812">Transmembrane</keyword>
<keyword evidence="4 5" id="KW-0472">Membrane</keyword>
<dbReference type="OrthoDB" id="5604380at2"/>
<accession>A0A1L4BS19</accession>
<proteinExistence type="predicted"/>
<dbReference type="InterPro" id="IPR010920">
    <property type="entry name" value="LSM_dom_sf"/>
</dbReference>
<evidence type="ECO:0000256" key="4">
    <source>
        <dbReference type="ARBA" id="ARBA00023136"/>
    </source>
</evidence>
<dbReference type="InterPro" id="IPR006685">
    <property type="entry name" value="MscS_channel_2nd"/>
</dbReference>
<evidence type="ECO:0000256" key="1">
    <source>
        <dbReference type="ARBA" id="ARBA00004370"/>
    </source>
</evidence>
<dbReference type="InterPro" id="IPR023408">
    <property type="entry name" value="MscS_beta-dom_sf"/>
</dbReference>
<evidence type="ECO:0000256" key="2">
    <source>
        <dbReference type="ARBA" id="ARBA00022692"/>
    </source>
</evidence>
<dbReference type="Proteomes" id="UP000184222">
    <property type="component" value="Chromosome"/>
</dbReference>
<dbReference type="EMBL" id="CP016796">
    <property type="protein sequence ID" value="API86625.1"/>
    <property type="molecule type" value="Genomic_DNA"/>
</dbReference>
<feature type="domain" description="Mechanosensitive ion channel MscS" evidence="6">
    <location>
        <begin position="90"/>
        <end position="159"/>
    </location>
</feature>
<name>A0A1L4BS19_9GAMM</name>
<dbReference type="Gene3D" id="2.30.30.60">
    <property type="match status" value="1"/>
</dbReference>
<dbReference type="STRING" id="573570.F7310_04285"/>
<gene>
    <name evidence="7" type="ORF">F7310_04285</name>
</gene>